<reference evidence="2" key="1">
    <citation type="submission" date="2022-01" db="EMBL/GenBank/DDBJ databases">
        <title>Whole genome-based taxonomy of the Shewanellaceae.</title>
        <authorList>
            <person name="Martin-Rodriguez A.J."/>
        </authorList>
    </citation>
    <scope>NUCLEOTIDE SEQUENCE</scope>
    <source>
        <strain evidence="2">DSM 16422</strain>
    </source>
</reference>
<feature type="coiled-coil region" evidence="1">
    <location>
        <begin position="90"/>
        <end position="117"/>
    </location>
</feature>
<keyword evidence="1" id="KW-0175">Coiled coil</keyword>
<gene>
    <name evidence="2" type="ORF">L2672_09665</name>
</gene>
<dbReference type="RefSeq" id="WP_248995645.1">
    <property type="nucleotide sequence ID" value="NZ_JAKIKP010000006.1"/>
</dbReference>
<dbReference type="AlphaFoldDB" id="A0A9X1ZIH7"/>
<dbReference type="Proteomes" id="UP001139333">
    <property type="component" value="Unassembled WGS sequence"/>
</dbReference>
<evidence type="ECO:0000313" key="3">
    <source>
        <dbReference type="Proteomes" id="UP001139333"/>
    </source>
</evidence>
<accession>A0A9X1ZIH7</accession>
<dbReference type="EMBL" id="JAKIKP010000006">
    <property type="protein sequence ID" value="MCL1142959.1"/>
    <property type="molecule type" value="Genomic_DNA"/>
</dbReference>
<evidence type="ECO:0000313" key="2">
    <source>
        <dbReference type="EMBL" id="MCL1142959.1"/>
    </source>
</evidence>
<keyword evidence="3" id="KW-1185">Reference proteome</keyword>
<sequence length="146" mass="15801">MHTKLIVNVGMPVKVLKKAHTLGSQTQVLVGTVVAVTPFDSQEVYTLSLMNPNDLYNPIIRLDITDANRGDYEISITTKAEVYTVQQLILNELNAQKDAAQDALNNITNRLKLMETDSTALLDRMVSAPAPAPLASPAPAPQFSAA</sequence>
<evidence type="ECO:0000256" key="1">
    <source>
        <dbReference type="SAM" id="Coils"/>
    </source>
</evidence>
<comment type="caution">
    <text evidence="2">The sequence shown here is derived from an EMBL/GenBank/DDBJ whole genome shotgun (WGS) entry which is preliminary data.</text>
</comment>
<protein>
    <submittedName>
        <fullName evidence="2">Uncharacterized protein</fullName>
    </submittedName>
</protein>
<name>A0A9X1ZIH7_9GAMM</name>
<organism evidence="2 3">
    <name type="scientific">Shewanella gaetbuli</name>
    <dbReference type="NCBI Taxonomy" id="220752"/>
    <lineage>
        <taxon>Bacteria</taxon>
        <taxon>Pseudomonadati</taxon>
        <taxon>Pseudomonadota</taxon>
        <taxon>Gammaproteobacteria</taxon>
        <taxon>Alteromonadales</taxon>
        <taxon>Shewanellaceae</taxon>
        <taxon>Shewanella</taxon>
    </lineage>
</organism>
<proteinExistence type="predicted"/>